<evidence type="ECO:0000256" key="1">
    <source>
        <dbReference type="ARBA" id="ARBA00005953"/>
    </source>
</evidence>
<name>A0AAP6JG75_9GAMM</name>
<dbReference type="InterPro" id="IPR050563">
    <property type="entry name" value="4-hydroxybenzoyl-CoA_TE"/>
</dbReference>
<dbReference type="NCBIfam" id="TIGR02799">
    <property type="entry name" value="thio_ybgC"/>
    <property type="match status" value="1"/>
</dbReference>
<dbReference type="SUPFAM" id="SSF54637">
    <property type="entry name" value="Thioesterase/thiol ester dehydrase-isomerase"/>
    <property type="match status" value="1"/>
</dbReference>
<gene>
    <name evidence="3" type="primary">ybgC</name>
    <name evidence="3" type="ORF">VCB98_00105</name>
</gene>
<comment type="similarity">
    <text evidence="1">Belongs to the 4-hydroxybenzoyl-CoA thioesterase family.</text>
</comment>
<keyword evidence="2" id="KW-0378">Hydrolase</keyword>
<sequence length="135" mass="15776">MSDLFEWPVRVYYEDTDVGGVVYYANYLRFMERARTEWLRQLGFEQDELIRDDGVLFAVAAAEVRYRAPARFNDLLHVTAAVTEQRRSRIIFEQKVYRPADGAHLTDGIITVACLDAERFRPRPLPDSMQRILFA</sequence>
<evidence type="ECO:0000313" key="4">
    <source>
        <dbReference type="Proteomes" id="UP001302316"/>
    </source>
</evidence>
<evidence type="ECO:0000256" key="2">
    <source>
        <dbReference type="ARBA" id="ARBA00022801"/>
    </source>
</evidence>
<dbReference type="Proteomes" id="UP001302316">
    <property type="component" value="Unassembled WGS sequence"/>
</dbReference>
<dbReference type="RefSeq" id="WP_346049204.1">
    <property type="nucleotide sequence ID" value="NZ_JAYGII010000001.1"/>
</dbReference>
<accession>A0AAP6JG75</accession>
<dbReference type="AlphaFoldDB" id="A0AAP6JG75"/>
<dbReference type="PANTHER" id="PTHR31793:SF37">
    <property type="entry name" value="ACYL-COA THIOESTER HYDROLASE YBGC"/>
    <property type="match status" value="1"/>
</dbReference>
<dbReference type="InterPro" id="IPR006684">
    <property type="entry name" value="YbgC/YbaW"/>
</dbReference>
<dbReference type="Pfam" id="PF13279">
    <property type="entry name" value="4HBT_2"/>
    <property type="match status" value="1"/>
</dbReference>
<dbReference type="PIRSF" id="PIRSF003230">
    <property type="entry name" value="YbgC"/>
    <property type="match status" value="1"/>
</dbReference>
<keyword evidence="4" id="KW-1185">Reference proteome</keyword>
<dbReference type="EMBL" id="JAYGII010000001">
    <property type="protein sequence ID" value="MEA5444219.1"/>
    <property type="molecule type" value="Genomic_DNA"/>
</dbReference>
<organism evidence="3 4">
    <name type="scientific">Natronospira elongata</name>
    <dbReference type="NCBI Taxonomy" id="3110268"/>
    <lineage>
        <taxon>Bacteria</taxon>
        <taxon>Pseudomonadati</taxon>
        <taxon>Pseudomonadota</taxon>
        <taxon>Gammaproteobacteria</taxon>
        <taxon>Natronospirales</taxon>
        <taxon>Natronospiraceae</taxon>
        <taxon>Natronospira</taxon>
    </lineage>
</organism>
<dbReference type="GO" id="GO:0047617">
    <property type="term" value="F:fatty acyl-CoA hydrolase activity"/>
    <property type="evidence" value="ECO:0007669"/>
    <property type="project" value="TreeGrafter"/>
</dbReference>
<dbReference type="FunFam" id="3.10.129.10:FF:000004">
    <property type="entry name" value="Tol-pal system-associated acyl-CoA thioesterase"/>
    <property type="match status" value="1"/>
</dbReference>
<reference evidence="3 4" key="1">
    <citation type="submission" date="2023-12" db="EMBL/GenBank/DDBJ databases">
        <title>Whole-genome sequencing of halo(alkali)philic microorganisms from hypersaline lakes.</title>
        <authorList>
            <person name="Sorokin D.Y."/>
            <person name="Merkel A.Y."/>
            <person name="Messina E."/>
            <person name="Yakimov M."/>
        </authorList>
    </citation>
    <scope>NUCLEOTIDE SEQUENCE [LARGE SCALE GENOMIC DNA]</scope>
    <source>
        <strain evidence="3 4">AB-CW1</strain>
    </source>
</reference>
<evidence type="ECO:0000313" key="3">
    <source>
        <dbReference type="EMBL" id="MEA5444219.1"/>
    </source>
</evidence>
<comment type="caution">
    <text evidence="3">The sequence shown here is derived from an EMBL/GenBank/DDBJ whole genome shotgun (WGS) entry which is preliminary data.</text>
</comment>
<dbReference type="PANTHER" id="PTHR31793">
    <property type="entry name" value="4-HYDROXYBENZOYL-COA THIOESTERASE FAMILY MEMBER"/>
    <property type="match status" value="1"/>
</dbReference>
<dbReference type="NCBIfam" id="TIGR00051">
    <property type="entry name" value="YbgC/FadM family acyl-CoA thioesterase"/>
    <property type="match status" value="1"/>
</dbReference>
<dbReference type="CDD" id="cd00586">
    <property type="entry name" value="4HBT"/>
    <property type="match status" value="1"/>
</dbReference>
<dbReference type="Gene3D" id="3.10.129.10">
    <property type="entry name" value="Hotdog Thioesterase"/>
    <property type="match status" value="1"/>
</dbReference>
<protein>
    <submittedName>
        <fullName evidence="3">Tol-pal system-associated acyl-CoA thioesterase</fullName>
    </submittedName>
</protein>
<dbReference type="InterPro" id="IPR029069">
    <property type="entry name" value="HotDog_dom_sf"/>
</dbReference>
<dbReference type="InterPro" id="IPR014166">
    <property type="entry name" value="Tol-Pal_acyl-CoA_thioesterase"/>
</dbReference>
<proteinExistence type="inferred from homology"/>